<gene>
    <name evidence="2" type="ORF">Mal4_12710</name>
</gene>
<dbReference type="KEGG" id="mri:Mal4_12710"/>
<reference evidence="2 3" key="1">
    <citation type="submission" date="2019-02" db="EMBL/GenBank/DDBJ databases">
        <title>Deep-cultivation of Planctomycetes and their phenomic and genomic characterization uncovers novel biology.</title>
        <authorList>
            <person name="Wiegand S."/>
            <person name="Jogler M."/>
            <person name="Boedeker C."/>
            <person name="Pinto D."/>
            <person name="Vollmers J."/>
            <person name="Rivas-Marin E."/>
            <person name="Kohn T."/>
            <person name="Peeters S.H."/>
            <person name="Heuer A."/>
            <person name="Rast P."/>
            <person name="Oberbeckmann S."/>
            <person name="Bunk B."/>
            <person name="Jeske O."/>
            <person name="Meyerdierks A."/>
            <person name="Storesund J.E."/>
            <person name="Kallscheuer N."/>
            <person name="Luecker S."/>
            <person name="Lage O.M."/>
            <person name="Pohl T."/>
            <person name="Merkel B.J."/>
            <person name="Hornburger P."/>
            <person name="Mueller R.-W."/>
            <person name="Bruemmer F."/>
            <person name="Labrenz M."/>
            <person name="Spormann A.M."/>
            <person name="Op den Camp H."/>
            <person name="Overmann J."/>
            <person name="Amann R."/>
            <person name="Jetten M.S.M."/>
            <person name="Mascher T."/>
            <person name="Medema M.H."/>
            <person name="Devos D.P."/>
            <person name="Kaster A.-K."/>
            <person name="Ovreas L."/>
            <person name="Rohde M."/>
            <person name="Galperin M.Y."/>
            <person name="Jogler C."/>
        </authorList>
    </citation>
    <scope>NUCLEOTIDE SEQUENCE [LARGE SCALE GENOMIC DNA]</scope>
    <source>
        <strain evidence="2 3">Mal4</strain>
    </source>
</reference>
<keyword evidence="3" id="KW-1185">Reference proteome</keyword>
<sequence length="262" mass="27600">MIIDVPNAECWKLAGPASRKLRRVPCPHAAGGWACGSHQSMCPPSGLAGTAAAGGVAARRPPATRRWVPSPEVTHHRWQETTITCGWCVTGVSVMDASAGILRNWHFAVTHPTHLTSQMAAGPVPTGRLVTTAGNSRPYATIYGEVEIQPHASCTAGGRGTQTFSVPACLRAFPRPYPGAHAPGSPGSARSRSRLRSPRPSPLETQDSPLDSSVVRNTSCTSSWLGPRNISFGGRFACASAKASLRVQATKSSSDSHQVFTS</sequence>
<feature type="region of interest" description="Disordered" evidence="1">
    <location>
        <begin position="177"/>
        <end position="217"/>
    </location>
</feature>
<evidence type="ECO:0000313" key="3">
    <source>
        <dbReference type="Proteomes" id="UP000320496"/>
    </source>
</evidence>
<dbReference type="Proteomes" id="UP000320496">
    <property type="component" value="Chromosome"/>
</dbReference>
<dbReference type="AlphaFoldDB" id="A0A517Z3D2"/>
<evidence type="ECO:0000313" key="2">
    <source>
        <dbReference type="EMBL" id="QDU36968.1"/>
    </source>
</evidence>
<evidence type="ECO:0000256" key="1">
    <source>
        <dbReference type="SAM" id="MobiDB-lite"/>
    </source>
</evidence>
<dbReference type="EMBL" id="CP036275">
    <property type="protein sequence ID" value="QDU36968.1"/>
    <property type="molecule type" value="Genomic_DNA"/>
</dbReference>
<name>A0A517Z3D2_9PLAN</name>
<proteinExistence type="predicted"/>
<feature type="compositionally biased region" description="Polar residues" evidence="1">
    <location>
        <begin position="204"/>
        <end position="217"/>
    </location>
</feature>
<accession>A0A517Z3D2</accession>
<protein>
    <submittedName>
        <fullName evidence="2">Uncharacterized protein</fullName>
    </submittedName>
</protein>
<organism evidence="2 3">
    <name type="scientific">Maioricimonas rarisocia</name>
    <dbReference type="NCBI Taxonomy" id="2528026"/>
    <lineage>
        <taxon>Bacteria</taxon>
        <taxon>Pseudomonadati</taxon>
        <taxon>Planctomycetota</taxon>
        <taxon>Planctomycetia</taxon>
        <taxon>Planctomycetales</taxon>
        <taxon>Planctomycetaceae</taxon>
        <taxon>Maioricimonas</taxon>
    </lineage>
</organism>